<dbReference type="EMBL" id="JAYMGO010000014">
    <property type="protein sequence ID" value="KAL1262083.1"/>
    <property type="molecule type" value="Genomic_DNA"/>
</dbReference>
<name>A0ABR3MEH1_9TELE</name>
<reference evidence="1 2" key="1">
    <citation type="submission" date="2023-09" db="EMBL/GenBank/DDBJ databases">
        <authorList>
            <person name="Wang M."/>
        </authorList>
    </citation>
    <scope>NUCLEOTIDE SEQUENCE [LARGE SCALE GENOMIC DNA]</scope>
    <source>
        <strain evidence="1">GT-2023</strain>
        <tissue evidence="1">Liver</tissue>
    </source>
</reference>
<keyword evidence="2" id="KW-1185">Reference proteome</keyword>
<accession>A0ABR3MEH1</accession>
<sequence>MAVQTMLEILGHDEGYGRNGCTDIPGHFLDARSAALRVFGRLHTFQILYPLYPCRDSTGLDGQQVCSPGGLSKDVKSTEDPLLLFPYI</sequence>
<gene>
    <name evidence="1" type="ORF">QQF64_007348</name>
</gene>
<organism evidence="1 2">
    <name type="scientific">Cirrhinus molitorella</name>
    <name type="common">mud carp</name>
    <dbReference type="NCBI Taxonomy" id="172907"/>
    <lineage>
        <taxon>Eukaryota</taxon>
        <taxon>Metazoa</taxon>
        <taxon>Chordata</taxon>
        <taxon>Craniata</taxon>
        <taxon>Vertebrata</taxon>
        <taxon>Euteleostomi</taxon>
        <taxon>Actinopterygii</taxon>
        <taxon>Neopterygii</taxon>
        <taxon>Teleostei</taxon>
        <taxon>Ostariophysi</taxon>
        <taxon>Cypriniformes</taxon>
        <taxon>Cyprinidae</taxon>
        <taxon>Labeoninae</taxon>
        <taxon>Labeonini</taxon>
        <taxon>Cirrhinus</taxon>
    </lineage>
</organism>
<protein>
    <submittedName>
        <fullName evidence="1">Uncharacterized protein</fullName>
    </submittedName>
</protein>
<comment type="caution">
    <text evidence="1">The sequence shown here is derived from an EMBL/GenBank/DDBJ whole genome shotgun (WGS) entry which is preliminary data.</text>
</comment>
<evidence type="ECO:0000313" key="1">
    <source>
        <dbReference type="EMBL" id="KAL1262083.1"/>
    </source>
</evidence>
<evidence type="ECO:0000313" key="2">
    <source>
        <dbReference type="Proteomes" id="UP001558613"/>
    </source>
</evidence>
<proteinExistence type="predicted"/>
<dbReference type="Proteomes" id="UP001558613">
    <property type="component" value="Unassembled WGS sequence"/>
</dbReference>